<evidence type="ECO:0000259" key="3">
    <source>
        <dbReference type="Pfam" id="PF17837"/>
    </source>
</evidence>
<proteinExistence type="predicted"/>
<dbReference type="InterPro" id="IPR037143">
    <property type="entry name" value="4-PPantetheinyl_Trfase_dom_sf"/>
</dbReference>
<dbReference type="PANTHER" id="PTHR38096:SF1">
    <property type="entry name" value="ENTEROBACTIN SYNTHASE COMPONENT D"/>
    <property type="match status" value="1"/>
</dbReference>
<reference evidence="4 5" key="1">
    <citation type="submission" date="2022-06" db="EMBL/GenBank/DDBJ databases">
        <title>Genomic Encyclopedia of Archaeal and Bacterial Type Strains, Phase II (KMG-II): from individual species to whole genera.</title>
        <authorList>
            <person name="Goeker M."/>
        </authorList>
    </citation>
    <scope>NUCLEOTIDE SEQUENCE [LARGE SCALE GENOMIC DNA]</scope>
    <source>
        <strain evidence="4 5">DSM 44255</strain>
    </source>
</reference>
<dbReference type="InterPro" id="IPR008278">
    <property type="entry name" value="4-PPantetheinyl_Trfase_dom"/>
</dbReference>
<evidence type="ECO:0000256" key="1">
    <source>
        <dbReference type="ARBA" id="ARBA00022679"/>
    </source>
</evidence>
<dbReference type="Pfam" id="PF01648">
    <property type="entry name" value="ACPS"/>
    <property type="match status" value="1"/>
</dbReference>
<evidence type="ECO:0000313" key="4">
    <source>
        <dbReference type="EMBL" id="MCP2269524.1"/>
    </source>
</evidence>
<dbReference type="InterPro" id="IPR003542">
    <property type="entry name" value="Enbac_synth_compD-like"/>
</dbReference>
<dbReference type="Proteomes" id="UP001205185">
    <property type="component" value="Unassembled WGS sequence"/>
</dbReference>
<comment type="caution">
    <text evidence="4">The sequence shown here is derived from an EMBL/GenBank/DDBJ whole genome shotgun (WGS) entry which is preliminary data.</text>
</comment>
<keyword evidence="1 4" id="KW-0808">Transferase</keyword>
<accession>A0ABT1IAC0</accession>
<dbReference type="PRINTS" id="PR01399">
    <property type="entry name" value="ENTSNTHTASED"/>
</dbReference>
<organism evidence="4 5">
    <name type="scientific">Actinokineospora diospyrosa</name>
    <dbReference type="NCBI Taxonomy" id="103728"/>
    <lineage>
        <taxon>Bacteria</taxon>
        <taxon>Bacillati</taxon>
        <taxon>Actinomycetota</taxon>
        <taxon>Actinomycetes</taxon>
        <taxon>Pseudonocardiales</taxon>
        <taxon>Pseudonocardiaceae</taxon>
        <taxon>Actinokineospora</taxon>
    </lineage>
</organism>
<dbReference type="Pfam" id="PF17837">
    <property type="entry name" value="4PPT_N"/>
    <property type="match status" value="1"/>
</dbReference>
<keyword evidence="5" id="KW-1185">Reference proteome</keyword>
<dbReference type="SUPFAM" id="SSF56214">
    <property type="entry name" value="4'-phosphopantetheinyl transferase"/>
    <property type="match status" value="1"/>
</dbReference>
<dbReference type="EMBL" id="JAMTCO010000005">
    <property type="protein sequence ID" value="MCP2269524.1"/>
    <property type="molecule type" value="Genomic_DNA"/>
</dbReference>
<feature type="domain" description="4'-phosphopantetheinyl transferase N-terminal" evidence="3">
    <location>
        <begin position="56"/>
        <end position="123"/>
    </location>
</feature>
<protein>
    <submittedName>
        <fullName evidence="4">4'-phosphopantetheinyl transferase EntD (Siderophore biosynthesis)</fullName>
    </submittedName>
</protein>
<gene>
    <name evidence="4" type="ORF">LV75_002013</name>
</gene>
<sequence length="247" mass="26712">MRYRRFADDPCHDGPLGAGGLDRVGAWWTVIELILPAAVVAVEAFVDPPGAVLLPEEEQFVAKAVDKRRREYTTVRHCAREGLVRLGREPVAILPGEKGAPQWPAGVVGSMTHCAGYRAAVLAESAEITTVGIDAEPHVGLPDGVLDAVSLPDERDHLADLARRAPDVHWDKLLFAAKESVYKAWFPLARKWLGFSEARIRLAEDGTYTADLLVPGPVVDGVEVTGFTGRWITGDGLVIAAIAVHRS</sequence>
<name>A0ABT1IAC0_9PSEU</name>
<evidence type="ECO:0000313" key="5">
    <source>
        <dbReference type="Proteomes" id="UP001205185"/>
    </source>
</evidence>
<dbReference type="PANTHER" id="PTHR38096">
    <property type="entry name" value="ENTEROBACTIN SYNTHASE COMPONENT D"/>
    <property type="match status" value="1"/>
</dbReference>
<feature type="domain" description="4'-phosphopantetheinyl transferase" evidence="2">
    <location>
        <begin position="131"/>
        <end position="213"/>
    </location>
</feature>
<dbReference type="GO" id="GO:0016740">
    <property type="term" value="F:transferase activity"/>
    <property type="evidence" value="ECO:0007669"/>
    <property type="project" value="UniProtKB-KW"/>
</dbReference>
<dbReference type="InterPro" id="IPR041354">
    <property type="entry name" value="4PPT_N"/>
</dbReference>
<evidence type="ECO:0000259" key="2">
    <source>
        <dbReference type="Pfam" id="PF01648"/>
    </source>
</evidence>